<accession>A0A397GI39</accession>
<protein>
    <submittedName>
        <fullName evidence="2">Uncharacterized protein</fullName>
    </submittedName>
</protein>
<proteinExistence type="predicted"/>
<dbReference type="EMBL" id="PQFF01000451">
    <property type="protein sequence ID" value="RHZ49368.1"/>
    <property type="molecule type" value="Genomic_DNA"/>
</dbReference>
<keyword evidence="3" id="KW-1185">Reference proteome</keyword>
<comment type="caution">
    <text evidence="2">The sequence shown here is derived from an EMBL/GenBank/DDBJ whole genome shotgun (WGS) entry which is preliminary data.</text>
</comment>
<dbReference type="AlphaFoldDB" id="A0A397GI39"/>
<evidence type="ECO:0000256" key="1">
    <source>
        <dbReference type="SAM" id="Coils"/>
    </source>
</evidence>
<evidence type="ECO:0000313" key="3">
    <source>
        <dbReference type="Proteomes" id="UP000266861"/>
    </source>
</evidence>
<name>A0A397GI39_9GLOM</name>
<feature type="coiled-coil region" evidence="1">
    <location>
        <begin position="109"/>
        <end position="218"/>
    </location>
</feature>
<evidence type="ECO:0000313" key="2">
    <source>
        <dbReference type="EMBL" id="RHZ49368.1"/>
    </source>
</evidence>
<organism evidence="2 3">
    <name type="scientific">Diversispora epigaea</name>
    <dbReference type="NCBI Taxonomy" id="1348612"/>
    <lineage>
        <taxon>Eukaryota</taxon>
        <taxon>Fungi</taxon>
        <taxon>Fungi incertae sedis</taxon>
        <taxon>Mucoromycota</taxon>
        <taxon>Glomeromycotina</taxon>
        <taxon>Glomeromycetes</taxon>
        <taxon>Diversisporales</taxon>
        <taxon>Diversisporaceae</taxon>
        <taxon>Diversispora</taxon>
    </lineage>
</organism>
<dbReference type="Proteomes" id="UP000266861">
    <property type="component" value="Unassembled WGS sequence"/>
</dbReference>
<gene>
    <name evidence="2" type="ORF">Glove_522g67</name>
</gene>
<keyword evidence="1" id="KW-0175">Coiled coil</keyword>
<reference evidence="2 3" key="1">
    <citation type="submission" date="2018-08" db="EMBL/GenBank/DDBJ databases">
        <title>Genome and evolution of the arbuscular mycorrhizal fungus Diversispora epigaea (formerly Glomus versiforme) and its bacterial endosymbionts.</title>
        <authorList>
            <person name="Sun X."/>
            <person name="Fei Z."/>
            <person name="Harrison M."/>
        </authorList>
    </citation>
    <scope>NUCLEOTIDE SEQUENCE [LARGE SCALE GENOMIC DNA]</scope>
    <source>
        <strain evidence="2 3">IT104</strain>
    </source>
</reference>
<sequence length="219" mass="26803">MIHNKRSCPYGALEYDEARIVYEICTCYRKQSKYCFEHDHKTNSCKCVPQVIWEIKSFVGKRCKWEQCMNYDEYLHYTLNNEQTEKEIKQILGVPTIEKPEKTQITEEIFQTWEQVTNLEKEIEELKQQLKQLQMINQDQENQINELEKLKEEQKQIEILTKEENCKENEENYEYCIPSTILYYKTLYNNEQIIKEEKEKELKEYNDLFKVYQKQEEEK</sequence>
<dbReference type="OrthoDB" id="10527442at2759"/>